<feature type="transmembrane region" description="Helical" evidence="2">
    <location>
        <begin position="196"/>
        <end position="218"/>
    </location>
</feature>
<reference evidence="4" key="1">
    <citation type="submission" date="2016-04" db="EMBL/GenBank/DDBJ databases">
        <title>Comparative genomics of biotechnologically important yeasts.</title>
        <authorList>
            <consortium name="DOE Joint Genome Institute"/>
            <person name="Riley R."/>
            <person name="Haridas S."/>
            <person name="Wolfe K.H."/>
            <person name="Lopes M.R."/>
            <person name="Hittinger C.T."/>
            <person name="Goker M."/>
            <person name="Salamov A."/>
            <person name="Wisecaver J."/>
            <person name="Long T.M."/>
            <person name="Aerts A.L."/>
            <person name="Barry K."/>
            <person name="Choi C."/>
            <person name="Clum A."/>
            <person name="Coughlan A.Y."/>
            <person name="Deshpande S."/>
            <person name="Douglass A.P."/>
            <person name="Hanson S.J."/>
            <person name="Klenk H.-P."/>
            <person name="Labutti K."/>
            <person name="Lapidus A."/>
            <person name="Lindquist E."/>
            <person name="Lipzen A."/>
            <person name="Meier-Kolthoff J.P."/>
            <person name="Ohm R.A."/>
            <person name="Otillar R.P."/>
            <person name="Pangilinan J."/>
            <person name="Peng Y."/>
            <person name="Rokas A."/>
            <person name="Rosa C.A."/>
            <person name="Scheuner C."/>
            <person name="Sibirny A.A."/>
            <person name="Slot J.C."/>
            <person name="Stielow J.B."/>
            <person name="Sun H."/>
            <person name="Kurtzman C.P."/>
            <person name="Blackwell M."/>
            <person name="Grigoriev I.V."/>
            <person name="Jeffries T.W."/>
        </authorList>
    </citation>
    <scope>NUCLEOTIDE SEQUENCE [LARGE SCALE GENOMIC DNA]</scope>
    <source>
        <strain evidence="4">NRRL YB-2248</strain>
    </source>
</reference>
<gene>
    <name evidence="3" type="ORF">CANARDRAFT_9229</name>
</gene>
<feature type="region of interest" description="Disordered" evidence="1">
    <location>
        <begin position="318"/>
        <end position="359"/>
    </location>
</feature>
<accession>A0A1E4SWW6</accession>
<evidence type="ECO:0000256" key="1">
    <source>
        <dbReference type="SAM" id="MobiDB-lite"/>
    </source>
</evidence>
<feature type="compositionally biased region" description="Polar residues" evidence="1">
    <location>
        <begin position="30"/>
        <end position="62"/>
    </location>
</feature>
<keyword evidence="2" id="KW-0812">Transmembrane</keyword>
<feature type="region of interest" description="Disordered" evidence="1">
    <location>
        <begin position="267"/>
        <end position="291"/>
    </location>
</feature>
<protein>
    <submittedName>
        <fullName evidence="3">Uncharacterized protein</fullName>
    </submittedName>
</protein>
<feature type="transmembrane region" description="Helical" evidence="2">
    <location>
        <begin position="155"/>
        <end position="176"/>
    </location>
</feature>
<dbReference type="EMBL" id="KV453860">
    <property type="protein sequence ID" value="ODV83942.1"/>
    <property type="molecule type" value="Genomic_DNA"/>
</dbReference>
<name>A0A1E4SWW6_9ASCO</name>
<sequence length="457" mass="51188">MIEESHPTKPTKLSRFRKNSTATFDKLQRMMSNDTTASSDQSTIHSGGSRTSVETNATSPSQHVKRFFRVRSHTSGKDEQPAEVPQTIQRNADQLKHNIAFEVNLKNAKNCHPLDRPLQLNNQTLTPEKSSDLVKNLNQTANTTNVSYDQVIADLIKIVGFLVNMGYNLLLSVWNLDIYVDLINSGDHKVRVHVPSILLGLCLVYPILICGTSGPSYGSTYQMYQPYQSQRSSSSSSPLAKLLNFILVISVGSIFIMKLLNGISGNDDETKSRQEESFVLIPPPPATEKKAREESLLPVPEPSFTNIALEPQVLRSKTQTTPIVSYTPEMGPPRRQRQQRRHTASPQRNNTNIAGTYLPDLNIGESSEEEDEELLELIRRGRGNDEVLRAFNNPQQYHISSDKGWIKKTDSYTGTDEVHKFVNLGNENLNLRGDVAGAHHSIRGYEGFVRRATAYDE</sequence>
<organism evidence="3 4">
    <name type="scientific">[Candida] arabinofermentans NRRL YB-2248</name>
    <dbReference type="NCBI Taxonomy" id="983967"/>
    <lineage>
        <taxon>Eukaryota</taxon>
        <taxon>Fungi</taxon>
        <taxon>Dikarya</taxon>
        <taxon>Ascomycota</taxon>
        <taxon>Saccharomycotina</taxon>
        <taxon>Pichiomycetes</taxon>
        <taxon>Pichiales</taxon>
        <taxon>Pichiaceae</taxon>
        <taxon>Ogataea</taxon>
        <taxon>Ogataea/Candida clade</taxon>
    </lineage>
</organism>
<feature type="region of interest" description="Disordered" evidence="1">
    <location>
        <begin position="1"/>
        <end position="65"/>
    </location>
</feature>
<keyword evidence="4" id="KW-1185">Reference proteome</keyword>
<dbReference type="AlphaFoldDB" id="A0A1E4SWW6"/>
<feature type="compositionally biased region" description="Polar residues" evidence="1">
    <location>
        <begin position="344"/>
        <end position="354"/>
    </location>
</feature>
<dbReference type="Proteomes" id="UP000094801">
    <property type="component" value="Unassembled WGS sequence"/>
</dbReference>
<dbReference type="OrthoDB" id="3998230at2759"/>
<feature type="compositionally biased region" description="Basic residues" evidence="1">
    <location>
        <begin position="334"/>
        <end position="343"/>
    </location>
</feature>
<proteinExistence type="predicted"/>
<evidence type="ECO:0000256" key="2">
    <source>
        <dbReference type="SAM" id="Phobius"/>
    </source>
</evidence>
<evidence type="ECO:0000313" key="3">
    <source>
        <dbReference type="EMBL" id="ODV83942.1"/>
    </source>
</evidence>
<feature type="transmembrane region" description="Helical" evidence="2">
    <location>
        <begin position="239"/>
        <end position="260"/>
    </location>
</feature>
<keyword evidence="2" id="KW-0472">Membrane</keyword>
<keyword evidence="2" id="KW-1133">Transmembrane helix</keyword>
<evidence type="ECO:0000313" key="4">
    <source>
        <dbReference type="Proteomes" id="UP000094801"/>
    </source>
</evidence>